<evidence type="ECO:0000313" key="3">
    <source>
        <dbReference type="Proteomes" id="UP000029738"/>
    </source>
</evidence>
<dbReference type="AlphaFoldDB" id="A0A0C1N6Y5"/>
<accession>A0A0C1N6Y5</accession>
<dbReference type="CDD" id="cd03801">
    <property type="entry name" value="GT4_PimA-like"/>
    <property type="match status" value="1"/>
</dbReference>
<dbReference type="PANTHER" id="PTHR12526:SF630">
    <property type="entry name" value="GLYCOSYLTRANSFERASE"/>
    <property type="match status" value="1"/>
</dbReference>
<dbReference type="Proteomes" id="UP000029738">
    <property type="component" value="Unassembled WGS sequence"/>
</dbReference>
<dbReference type="EMBL" id="JHEG02000058">
    <property type="protein sequence ID" value="KIE08281.1"/>
    <property type="molecule type" value="Genomic_DNA"/>
</dbReference>
<dbReference type="RefSeq" id="WP_038087049.1">
    <property type="nucleotide sequence ID" value="NZ_JHEG04000001.1"/>
</dbReference>
<evidence type="ECO:0000313" key="2">
    <source>
        <dbReference type="EMBL" id="KIE08281.1"/>
    </source>
</evidence>
<protein>
    <submittedName>
        <fullName evidence="1">Glycosyltransferase family 4 protein</fullName>
    </submittedName>
</protein>
<sequence length="455" mass="51644">MTSGQNGLSKCIQRPIKILIVSREIPLENTIGSATYILNFLSYLRQVGFQIKYIIPNPSPSLHVKAPWCVISPNFFKLANISVKNNLRIGRLLLRFNSISDWVIESLRLIYDRLPEALKNMYRSAREQRQLTPLYLVTSNVWDAPIMSEESDFINSQFIRFKPDVVIANYAFLANVLEFPVLDKNVVKAILTHDVRHQRGDRFQQLGLTSFETCWNRERETLELSKAQLLLAIQEEDANLFKEMAPQCKVICMPISVECHSHAIEQVPGRCLFVGSRVDHNYYGLQWFLENVWPKILELNPQSSLDVCGTVCQLIQGSFPNVRLLGRVDDIKPLYSAAEVCLVPLLAGSGLKIKLVEAMSYGRACVSTSVGVQGLGDTVGTTTLVADTAEGFAMAVHTLLSNPDKRQWMEEQAYRYVREKLSPEAAYQPFVDYIHQHVQQVSNQSQKFQFNVVRS</sequence>
<gene>
    <name evidence="2" type="ORF">DA73_0227050</name>
    <name evidence="1" type="ORF">DA73_0400010090</name>
</gene>
<proteinExistence type="predicted"/>
<dbReference type="SUPFAM" id="SSF53756">
    <property type="entry name" value="UDP-Glycosyltransferase/glycogen phosphorylase"/>
    <property type="match status" value="1"/>
</dbReference>
<name>A0A0C1N6Y5_9CYAN</name>
<dbReference type="Gene3D" id="3.40.50.2000">
    <property type="entry name" value="Glycogen Phosphorylase B"/>
    <property type="match status" value="1"/>
</dbReference>
<reference evidence="2" key="1">
    <citation type="journal article" date="2015" name="Genome Announc.">
        <title>Draft Genome Sequence of Tolypothrix boutellei Strain VB521301.</title>
        <authorList>
            <person name="Chandrababunaidu M.M."/>
            <person name="Singh D."/>
            <person name="Sen D."/>
            <person name="Bhan S."/>
            <person name="Das S."/>
            <person name="Gupta A."/>
            <person name="Adhikary S.P."/>
            <person name="Tripathy S."/>
        </authorList>
    </citation>
    <scope>NUCLEOTIDE SEQUENCE</scope>
    <source>
        <strain evidence="2">VB521301</strain>
    </source>
</reference>
<dbReference type="EMBL" id="JHEG04000001">
    <property type="protein sequence ID" value="KAF3885776.1"/>
    <property type="molecule type" value="Genomic_DNA"/>
</dbReference>
<dbReference type="Pfam" id="PF13692">
    <property type="entry name" value="Glyco_trans_1_4"/>
    <property type="match status" value="1"/>
</dbReference>
<comment type="caution">
    <text evidence="2">The sequence shown here is derived from an EMBL/GenBank/DDBJ whole genome shotgun (WGS) entry which is preliminary data.</text>
</comment>
<reference evidence="1" key="2">
    <citation type="submission" date="2019-11" db="EMBL/GenBank/DDBJ databases">
        <title>Improved Assembly of Tolypothrix boutellei genome.</title>
        <authorList>
            <person name="Sarangi A.N."/>
            <person name="Mukherjee M."/>
            <person name="Ghosh S."/>
            <person name="Singh D."/>
            <person name="Das A."/>
            <person name="Kant S."/>
            <person name="Prusty A."/>
            <person name="Tripathy S."/>
        </authorList>
    </citation>
    <scope>NUCLEOTIDE SEQUENCE</scope>
    <source>
        <strain evidence="1">VB521301</strain>
    </source>
</reference>
<evidence type="ECO:0000313" key="1">
    <source>
        <dbReference type="EMBL" id="KAF3885776.1"/>
    </source>
</evidence>
<keyword evidence="3" id="KW-1185">Reference proteome</keyword>
<organism evidence="2">
    <name type="scientific">Tolypothrix bouteillei VB521301</name>
    <dbReference type="NCBI Taxonomy" id="1479485"/>
    <lineage>
        <taxon>Bacteria</taxon>
        <taxon>Bacillati</taxon>
        <taxon>Cyanobacteriota</taxon>
        <taxon>Cyanophyceae</taxon>
        <taxon>Nostocales</taxon>
        <taxon>Tolypothrichaceae</taxon>
        <taxon>Tolypothrix</taxon>
    </lineage>
</organism>
<dbReference type="PANTHER" id="PTHR12526">
    <property type="entry name" value="GLYCOSYLTRANSFERASE"/>
    <property type="match status" value="1"/>
</dbReference>
<dbReference type="STRING" id="1479485.DA73_0227050"/>
<dbReference type="OrthoDB" id="9807209at2"/>